<protein>
    <submittedName>
        <fullName evidence="2">BUG/TctC family periplasmic protein</fullName>
    </submittedName>
</protein>
<evidence type="ECO:0000313" key="2">
    <source>
        <dbReference type="EMBL" id="CAA9257508.1"/>
    </source>
</evidence>
<proteinExistence type="predicted"/>
<feature type="region of interest" description="Disordered" evidence="1">
    <location>
        <begin position="1"/>
        <end position="22"/>
    </location>
</feature>
<feature type="non-terminal residue" evidence="2">
    <location>
        <position position="1"/>
    </location>
</feature>
<reference evidence="2" key="1">
    <citation type="submission" date="2020-02" db="EMBL/GenBank/DDBJ databases">
        <authorList>
            <person name="Meier V. D."/>
        </authorList>
    </citation>
    <scope>NUCLEOTIDE SEQUENCE</scope>
    <source>
        <strain evidence="2">AVDCRST_MAG04</strain>
    </source>
</reference>
<dbReference type="EMBL" id="CADCTL010000171">
    <property type="protein sequence ID" value="CAA9257508.1"/>
    <property type="molecule type" value="Genomic_DNA"/>
</dbReference>
<evidence type="ECO:0000256" key="1">
    <source>
        <dbReference type="SAM" id="MobiDB-lite"/>
    </source>
</evidence>
<organism evidence="2">
    <name type="scientific">uncultured Acetobacteraceae bacterium</name>
    <dbReference type="NCBI Taxonomy" id="169975"/>
    <lineage>
        <taxon>Bacteria</taxon>
        <taxon>Pseudomonadati</taxon>
        <taxon>Pseudomonadota</taxon>
        <taxon>Alphaproteobacteria</taxon>
        <taxon>Acetobacterales</taxon>
        <taxon>Acetobacteraceae</taxon>
        <taxon>environmental samples</taxon>
    </lineage>
</organism>
<name>A0A6J4INI4_9PROT</name>
<sequence length="22" mass="2366">DADACALPRRRAGGAGPRRRQD</sequence>
<feature type="compositionally biased region" description="Basic residues" evidence="1">
    <location>
        <begin position="8"/>
        <end position="22"/>
    </location>
</feature>
<gene>
    <name evidence="2" type="ORF">AVDCRST_MAG04-2390</name>
</gene>
<accession>A0A6J4INI4</accession>
<feature type="non-terminal residue" evidence="2">
    <location>
        <position position="22"/>
    </location>
</feature>
<dbReference type="AlphaFoldDB" id="A0A6J4INI4"/>